<evidence type="ECO:0000313" key="2">
    <source>
        <dbReference type="EMBL" id="KAK3739159.1"/>
    </source>
</evidence>
<dbReference type="EMBL" id="JAWDGP010006549">
    <property type="protein sequence ID" value="KAK3739159.1"/>
    <property type="molecule type" value="Genomic_DNA"/>
</dbReference>
<dbReference type="Proteomes" id="UP001283361">
    <property type="component" value="Unassembled WGS sequence"/>
</dbReference>
<reference evidence="2" key="1">
    <citation type="journal article" date="2023" name="G3 (Bethesda)">
        <title>A reference genome for the long-term kleptoplast-retaining sea slug Elysia crispata morphotype clarki.</title>
        <authorList>
            <person name="Eastman K.E."/>
            <person name="Pendleton A.L."/>
            <person name="Shaikh M.A."/>
            <person name="Suttiyut T."/>
            <person name="Ogas R."/>
            <person name="Tomko P."/>
            <person name="Gavelis G."/>
            <person name="Widhalm J.R."/>
            <person name="Wisecaver J.H."/>
        </authorList>
    </citation>
    <scope>NUCLEOTIDE SEQUENCE</scope>
    <source>
        <strain evidence="2">ECLA1</strain>
    </source>
</reference>
<gene>
    <name evidence="2" type="ORF">RRG08_045387</name>
</gene>
<proteinExistence type="predicted"/>
<dbReference type="AlphaFoldDB" id="A0AAE0YB47"/>
<comment type="caution">
    <text evidence="2">The sequence shown here is derived from an EMBL/GenBank/DDBJ whole genome shotgun (WGS) entry which is preliminary data.</text>
</comment>
<feature type="region of interest" description="Disordered" evidence="1">
    <location>
        <begin position="34"/>
        <end position="66"/>
    </location>
</feature>
<feature type="compositionally biased region" description="Acidic residues" evidence="1">
    <location>
        <begin position="42"/>
        <end position="59"/>
    </location>
</feature>
<organism evidence="2 3">
    <name type="scientific">Elysia crispata</name>
    <name type="common">lettuce slug</name>
    <dbReference type="NCBI Taxonomy" id="231223"/>
    <lineage>
        <taxon>Eukaryota</taxon>
        <taxon>Metazoa</taxon>
        <taxon>Spiralia</taxon>
        <taxon>Lophotrochozoa</taxon>
        <taxon>Mollusca</taxon>
        <taxon>Gastropoda</taxon>
        <taxon>Heterobranchia</taxon>
        <taxon>Euthyneura</taxon>
        <taxon>Panpulmonata</taxon>
        <taxon>Sacoglossa</taxon>
        <taxon>Placobranchoidea</taxon>
        <taxon>Plakobranchidae</taxon>
        <taxon>Elysia</taxon>
    </lineage>
</organism>
<accession>A0AAE0YB47</accession>
<sequence length="119" mass="13614">MNLFHRLRDLVPGDQDDTDLPTCEVTIIASLVDDVQQKSGEEEVEKETDLDDDNDEGGVQEEMVSTQQARSALDLLRKYGKQQGTEDMLEIICFMEQQLNKQLLSSRKQKTTTDFFTQL</sequence>
<protein>
    <submittedName>
        <fullName evidence="2">Uncharacterized protein</fullName>
    </submittedName>
</protein>
<evidence type="ECO:0000313" key="3">
    <source>
        <dbReference type="Proteomes" id="UP001283361"/>
    </source>
</evidence>
<name>A0AAE0YB47_9GAST</name>
<keyword evidence="3" id="KW-1185">Reference proteome</keyword>
<evidence type="ECO:0000256" key="1">
    <source>
        <dbReference type="SAM" id="MobiDB-lite"/>
    </source>
</evidence>